<evidence type="ECO:0000256" key="3">
    <source>
        <dbReference type="ARBA" id="ARBA00023136"/>
    </source>
</evidence>
<reference evidence="7" key="2">
    <citation type="submission" date="2019-01" db="EMBL/GenBank/DDBJ databases">
        <title>Sinorhodobacter populi sp. nov. isolated from the symptomatic bark tissue of Populus euramericana canker.</title>
        <authorList>
            <person name="Li Y."/>
        </authorList>
    </citation>
    <scope>NUCLEOTIDE SEQUENCE [LARGE SCALE GENOMIC DNA]</scope>
    <source>
        <strain evidence="7">CGMCC 1.12963</strain>
    </source>
</reference>
<dbReference type="InterPro" id="IPR010827">
    <property type="entry name" value="BamA/TamA_POTRA"/>
</dbReference>
<comment type="caution">
    <text evidence="6">The sequence shown here is derived from an EMBL/GenBank/DDBJ whole genome shotgun (WGS) entry which is preliminary data.</text>
</comment>
<dbReference type="Pfam" id="PF07244">
    <property type="entry name" value="POTRA"/>
    <property type="match status" value="1"/>
</dbReference>
<dbReference type="InterPro" id="IPR034746">
    <property type="entry name" value="POTRA"/>
</dbReference>
<proteinExistence type="predicted"/>
<evidence type="ECO:0000259" key="5">
    <source>
        <dbReference type="PROSITE" id="PS51779"/>
    </source>
</evidence>
<evidence type="ECO:0000256" key="1">
    <source>
        <dbReference type="ARBA" id="ARBA00004370"/>
    </source>
</evidence>
<reference evidence="6 7" key="1">
    <citation type="submission" date="2019-01" db="EMBL/GenBank/DDBJ databases">
        <title>Sinorhodobacter populi sp. nov. isolated from the symptomatic bark tissue of Populus euramericana canker.</title>
        <authorList>
            <person name="Xu G."/>
        </authorList>
    </citation>
    <scope>NUCLEOTIDE SEQUENCE [LARGE SCALE GENOMIC DNA]</scope>
    <source>
        <strain evidence="6 7">CGMCC 1.12963</strain>
    </source>
</reference>
<accession>A0A3S3LZP2</accession>
<feature type="domain" description="POTRA" evidence="5">
    <location>
        <begin position="259"/>
        <end position="333"/>
    </location>
</feature>
<feature type="region of interest" description="Disordered" evidence="4">
    <location>
        <begin position="1"/>
        <end position="51"/>
    </location>
</feature>
<keyword evidence="2" id="KW-1134">Transmembrane beta strand</keyword>
<dbReference type="Pfam" id="PF01103">
    <property type="entry name" value="Omp85"/>
    <property type="match status" value="1"/>
</dbReference>
<dbReference type="InterPro" id="IPR039910">
    <property type="entry name" value="D15-like"/>
</dbReference>
<evidence type="ECO:0000256" key="2">
    <source>
        <dbReference type="ARBA" id="ARBA00022452"/>
    </source>
</evidence>
<protein>
    <submittedName>
        <fullName evidence="6">Outer membrane protein assembly factor</fullName>
    </submittedName>
</protein>
<dbReference type="PROSITE" id="PS51779">
    <property type="entry name" value="POTRA"/>
    <property type="match status" value="1"/>
</dbReference>
<dbReference type="PANTHER" id="PTHR12815">
    <property type="entry name" value="SORTING AND ASSEMBLY MACHINERY SAMM50 PROTEIN FAMILY MEMBER"/>
    <property type="match status" value="1"/>
</dbReference>
<evidence type="ECO:0000313" key="7">
    <source>
        <dbReference type="Proteomes" id="UP000288071"/>
    </source>
</evidence>
<organism evidence="6 7">
    <name type="scientific">Paenirhodobacter huangdaonensis</name>
    <dbReference type="NCBI Taxonomy" id="2501515"/>
    <lineage>
        <taxon>Bacteria</taxon>
        <taxon>Pseudomonadati</taxon>
        <taxon>Pseudomonadota</taxon>
        <taxon>Alphaproteobacteria</taxon>
        <taxon>Rhodobacterales</taxon>
        <taxon>Rhodobacter group</taxon>
        <taxon>Paenirhodobacter</taxon>
    </lineage>
</organism>
<dbReference type="PANTHER" id="PTHR12815:SF42">
    <property type="entry name" value="BACTERIAL SURFACE ANTIGEN (D15) DOMAIN-CONTAINING PROTEIN"/>
    <property type="match status" value="1"/>
</dbReference>
<sequence length="658" mass="69474">MAGDLPRRAYGPDLRRADPRLSARGQFSAEGRKNPCDRGAGSGHSAANPASWKHCDGSVSVRRPQFVFSAILAASVLAGPAHAADLVSFITPGADEALRTTLQNASLSREAGAAKSPNAQDLFASARADYARLLGVLYDHGYYSGTISIRIDGHEAAAIAPMDAPARIGQIELTIEPGPRFVFAEAAIAPVAPGTQLPKDYRIGATARSGLIVEAATAGVAGWREAGHAKAAVAGQKIIADHRANTLAADVTLAPGPVVHFGDLHTSGNKRLRSKRLVEIAGFPTGERYAPEKMDKVRTRLRRTGIFSSVTLTEADKLGPDNSLDVELAVVEEKLRRMGFGAEIASSDGLTLNGYWLHRNLFGGGEKLRIDAEIAGVGGATGGTDYTLGARLDRPATFTPDTSAFVVSEITKTYEEDYDERAFTLGFGLSHIFNDRLTGESAVEYQWSEVNDDSGRTIFRQVAFPNTLTWDNRDVAANATRGYYGMVALTPFVGLGDTGSGAQLKGDFRAYKGFGTDNRFVLAGRAQIGGVFGPSLAATPRDYLFYSGGGGTVRGQPYESLGVDELEGGTLRTGGTRFLGVSGELRAGITDTIGLVAFYDAGFISADDYFSGGEWQSGAGLGLRYNTPIGPIRLDIAAPVSGSTGDGAQIYLGIGQAF</sequence>
<dbReference type="Proteomes" id="UP000288071">
    <property type="component" value="Unassembled WGS sequence"/>
</dbReference>
<evidence type="ECO:0000313" key="6">
    <source>
        <dbReference type="EMBL" id="RWR52583.1"/>
    </source>
</evidence>
<dbReference type="InterPro" id="IPR000184">
    <property type="entry name" value="Bac_surfAg_D15"/>
</dbReference>
<comment type="subcellular location">
    <subcellularLocation>
        <location evidence="1">Membrane</location>
    </subcellularLocation>
</comment>
<dbReference type="AlphaFoldDB" id="A0A3S3LZP2"/>
<name>A0A3S3LZP2_9RHOB</name>
<evidence type="ECO:0000256" key="4">
    <source>
        <dbReference type="SAM" id="MobiDB-lite"/>
    </source>
</evidence>
<gene>
    <name evidence="6" type="ORF">EOW66_07870</name>
</gene>
<keyword evidence="7" id="KW-1185">Reference proteome</keyword>
<dbReference type="GO" id="GO:0019867">
    <property type="term" value="C:outer membrane"/>
    <property type="evidence" value="ECO:0007669"/>
    <property type="project" value="InterPro"/>
</dbReference>
<dbReference type="Gene3D" id="3.10.20.310">
    <property type="entry name" value="membrane protein fhac"/>
    <property type="match status" value="1"/>
</dbReference>
<dbReference type="EMBL" id="SAVA01000004">
    <property type="protein sequence ID" value="RWR52583.1"/>
    <property type="molecule type" value="Genomic_DNA"/>
</dbReference>
<keyword evidence="3" id="KW-0472">Membrane</keyword>
<dbReference type="Gene3D" id="2.40.160.50">
    <property type="entry name" value="membrane protein fhac: a member of the omp85/tpsb transporter family"/>
    <property type="match status" value="1"/>
</dbReference>
<keyword evidence="2" id="KW-0812">Transmembrane</keyword>